<comment type="caution">
    <text evidence="2">The sequence shown here is derived from an EMBL/GenBank/DDBJ whole genome shotgun (WGS) entry which is preliminary data.</text>
</comment>
<sequence>MYASINCMNFFSIPQKVQKPPNPSWSSCSATAPKTMGAEVYEQKLQHPVDDAIGHHSIPPEKFGSYVNNDGNGGGAKPKA</sequence>
<name>A0A6A1WM12_9ROSI</name>
<proteinExistence type="predicted"/>
<accession>A0A6A1WM12</accession>
<keyword evidence="3" id="KW-1185">Reference proteome</keyword>
<evidence type="ECO:0000313" key="2">
    <source>
        <dbReference type="EMBL" id="KAB1226329.1"/>
    </source>
</evidence>
<feature type="compositionally biased region" description="Gly residues" evidence="1">
    <location>
        <begin position="71"/>
        <end position="80"/>
    </location>
</feature>
<dbReference type="Proteomes" id="UP000516437">
    <property type="component" value="Chromosome 1"/>
</dbReference>
<feature type="region of interest" description="Disordered" evidence="1">
    <location>
        <begin position="51"/>
        <end position="80"/>
    </location>
</feature>
<evidence type="ECO:0000313" key="3">
    <source>
        <dbReference type="Proteomes" id="UP000516437"/>
    </source>
</evidence>
<dbReference type="EMBL" id="RXIC02000019">
    <property type="protein sequence ID" value="KAB1226329.1"/>
    <property type="molecule type" value="Genomic_DNA"/>
</dbReference>
<protein>
    <submittedName>
        <fullName evidence="2">Uncharacterized protein</fullName>
    </submittedName>
</protein>
<dbReference type="AlphaFoldDB" id="A0A6A1WM12"/>
<evidence type="ECO:0000256" key="1">
    <source>
        <dbReference type="SAM" id="MobiDB-lite"/>
    </source>
</evidence>
<reference evidence="2 3" key="1">
    <citation type="journal article" date="2019" name="Plant Biotechnol. J.">
        <title>The red bayberry genome and genetic basis of sex determination.</title>
        <authorList>
            <person name="Jia H.M."/>
            <person name="Jia H.J."/>
            <person name="Cai Q.L."/>
            <person name="Wang Y."/>
            <person name="Zhao H.B."/>
            <person name="Yang W.F."/>
            <person name="Wang G.Y."/>
            <person name="Li Y.H."/>
            <person name="Zhan D.L."/>
            <person name="Shen Y.T."/>
            <person name="Niu Q.F."/>
            <person name="Chang L."/>
            <person name="Qiu J."/>
            <person name="Zhao L."/>
            <person name="Xie H.B."/>
            <person name="Fu W.Y."/>
            <person name="Jin J."/>
            <person name="Li X.W."/>
            <person name="Jiao Y."/>
            <person name="Zhou C.C."/>
            <person name="Tu T."/>
            <person name="Chai C.Y."/>
            <person name="Gao J.L."/>
            <person name="Fan L.J."/>
            <person name="van de Weg E."/>
            <person name="Wang J.Y."/>
            <person name="Gao Z.S."/>
        </authorList>
    </citation>
    <scope>NUCLEOTIDE SEQUENCE [LARGE SCALE GENOMIC DNA]</scope>
    <source>
        <tissue evidence="2">Leaves</tissue>
    </source>
</reference>
<gene>
    <name evidence="2" type="ORF">CJ030_MR1G002799</name>
</gene>
<organism evidence="2 3">
    <name type="scientific">Morella rubra</name>
    <name type="common">Chinese bayberry</name>
    <dbReference type="NCBI Taxonomy" id="262757"/>
    <lineage>
        <taxon>Eukaryota</taxon>
        <taxon>Viridiplantae</taxon>
        <taxon>Streptophyta</taxon>
        <taxon>Embryophyta</taxon>
        <taxon>Tracheophyta</taxon>
        <taxon>Spermatophyta</taxon>
        <taxon>Magnoliopsida</taxon>
        <taxon>eudicotyledons</taxon>
        <taxon>Gunneridae</taxon>
        <taxon>Pentapetalae</taxon>
        <taxon>rosids</taxon>
        <taxon>fabids</taxon>
        <taxon>Fagales</taxon>
        <taxon>Myricaceae</taxon>
        <taxon>Morella</taxon>
    </lineage>
</organism>